<feature type="transmembrane region" description="Helical" evidence="1">
    <location>
        <begin position="643"/>
        <end position="661"/>
    </location>
</feature>
<keyword evidence="1" id="KW-1133">Transmembrane helix</keyword>
<feature type="non-terminal residue" evidence="3">
    <location>
        <position position="829"/>
    </location>
</feature>
<dbReference type="Proteomes" id="UP001642464">
    <property type="component" value="Unassembled WGS sequence"/>
</dbReference>
<feature type="chain" id="PRO_5047006376" evidence="2">
    <location>
        <begin position="23"/>
        <end position="829"/>
    </location>
</feature>
<feature type="transmembrane region" description="Helical" evidence="1">
    <location>
        <begin position="545"/>
        <end position="565"/>
    </location>
</feature>
<keyword evidence="1" id="KW-0812">Transmembrane</keyword>
<gene>
    <name evidence="3" type="ORF">SCF082_LOCUS6566</name>
</gene>
<feature type="signal peptide" evidence="2">
    <location>
        <begin position="1"/>
        <end position="22"/>
    </location>
</feature>
<feature type="transmembrane region" description="Helical" evidence="1">
    <location>
        <begin position="700"/>
        <end position="729"/>
    </location>
</feature>
<sequence length="829" mass="90597">MFRVLLRLAVVLLGLTVGQAGAELCLDDGVPESQRKYIQDDSGNDIPIGVIECGWASSTFLNNMALMMIQEVLGFHAVIDPRVGASGASPIYALAGCVDFDNAKEKNCGSETKIHVSVDSWSGTHAAAQQKFAKEYPRLAAEDLGSMGYSGEESMYVSHEILHAAYSDSGLALDFYKSYNTTHHDPKKYFDSIHDVDMSELALCNETVMSHPNRMGNYARFSGDYDGVLSQADGSFIAKCSNNRWWYAPACRQNASTCIPVFTGGDGWKLQAMMQWSTAYGIPAAIAISGGWSMFVKHVQSHRALHYWWVPDATFIDMLPEQLQFARHSANEWLAGDKKTGGQGSYVSKMVSNNLQSKAGRVREFVSNINFELPEVQSLLLDVQRWSAWKPVETSSTIEKLEAADGTTDLKIPFVKKGNPEEPLDTYRCTAELFCPGGSPGVCFGDRKGLTCGDCADGYYWASNQCEPCGAVSTAWALSVTLALVCIFGSYYMLTSSYTAKASVMMSTTAALGMLVALFQNLGVLNTVAVQWPDGLEAILNLPHSLPSTLMLLALAVLPVVMWVIMKVFGALVILLAGSFFTAACYAAYQAPKWSGKARLASIRFLVFRFRPDVWYFGLVLLARGPLLSLPGVIATNMPSLQLTLMHMILLGSFGLQVWFLPWKSPILNLVDGLSVSLLVMLLAHSLGYADSSGEEAERVLWTFGTVVSSLMVAILGGMVLLGLCALIYRSSLGSSKELWIMNLGKIPKEQDVFQSLLAVATFLKEDAEGEEQTLIKDLSNLSVYDIRTITHAINILADDLNMTQAMPGRMSSRRIANKCSSSRMSLGR</sequence>
<accession>A0ABP0IE54</accession>
<dbReference type="EMBL" id="CAXAMM010003601">
    <property type="protein sequence ID" value="CAK9000598.1"/>
    <property type="molecule type" value="Genomic_DNA"/>
</dbReference>
<feature type="transmembrane region" description="Helical" evidence="1">
    <location>
        <begin position="475"/>
        <end position="494"/>
    </location>
</feature>
<comment type="caution">
    <text evidence="3">The sequence shown here is derived from an EMBL/GenBank/DDBJ whole genome shotgun (WGS) entry which is preliminary data.</text>
</comment>
<keyword evidence="1" id="KW-0472">Membrane</keyword>
<evidence type="ECO:0000313" key="4">
    <source>
        <dbReference type="Proteomes" id="UP001642464"/>
    </source>
</evidence>
<keyword evidence="4" id="KW-1185">Reference proteome</keyword>
<reference evidence="3 4" key="1">
    <citation type="submission" date="2024-02" db="EMBL/GenBank/DDBJ databases">
        <authorList>
            <person name="Chen Y."/>
            <person name="Shah S."/>
            <person name="Dougan E. K."/>
            <person name="Thang M."/>
            <person name="Chan C."/>
        </authorList>
    </citation>
    <scope>NUCLEOTIDE SEQUENCE [LARGE SCALE GENOMIC DNA]</scope>
</reference>
<evidence type="ECO:0000256" key="2">
    <source>
        <dbReference type="SAM" id="SignalP"/>
    </source>
</evidence>
<keyword evidence="2" id="KW-0732">Signal</keyword>
<protein>
    <submittedName>
        <fullName evidence="3">Uncharacterized protein</fullName>
    </submittedName>
</protein>
<feature type="transmembrane region" description="Helical" evidence="1">
    <location>
        <begin position="667"/>
        <end position="688"/>
    </location>
</feature>
<proteinExistence type="predicted"/>
<evidence type="ECO:0000313" key="3">
    <source>
        <dbReference type="EMBL" id="CAK9000598.1"/>
    </source>
</evidence>
<organism evidence="3 4">
    <name type="scientific">Durusdinium trenchii</name>
    <dbReference type="NCBI Taxonomy" id="1381693"/>
    <lineage>
        <taxon>Eukaryota</taxon>
        <taxon>Sar</taxon>
        <taxon>Alveolata</taxon>
        <taxon>Dinophyceae</taxon>
        <taxon>Suessiales</taxon>
        <taxon>Symbiodiniaceae</taxon>
        <taxon>Durusdinium</taxon>
    </lineage>
</organism>
<feature type="transmembrane region" description="Helical" evidence="1">
    <location>
        <begin position="614"/>
        <end position="636"/>
    </location>
</feature>
<evidence type="ECO:0000256" key="1">
    <source>
        <dbReference type="SAM" id="Phobius"/>
    </source>
</evidence>
<feature type="transmembrane region" description="Helical" evidence="1">
    <location>
        <begin position="572"/>
        <end position="589"/>
    </location>
</feature>
<name>A0ABP0IE54_9DINO</name>
<feature type="transmembrane region" description="Helical" evidence="1">
    <location>
        <begin position="506"/>
        <end position="525"/>
    </location>
</feature>